<organism evidence="10 11">
    <name type="scientific">Lobosporangium transversale</name>
    <dbReference type="NCBI Taxonomy" id="64571"/>
    <lineage>
        <taxon>Eukaryota</taxon>
        <taxon>Fungi</taxon>
        <taxon>Fungi incertae sedis</taxon>
        <taxon>Mucoromycota</taxon>
        <taxon>Mortierellomycotina</taxon>
        <taxon>Mortierellomycetes</taxon>
        <taxon>Mortierellales</taxon>
        <taxon>Mortierellaceae</taxon>
        <taxon>Lobosporangium</taxon>
    </lineage>
</organism>
<feature type="region of interest" description="Disordered" evidence="8">
    <location>
        <begin position="272"/>
        <end position="301"/>
    </location>
</feature>
<comment type="similarity">
    <text evidence="2">Belongs to the TAF8 family.</text>
</comment>
<keyword evidence="6" id="KW-0539">Nucleus</keyword>
<dbReference type="AlphaFoldDB" id="A0A1Y2GM02"/>
<evidence type="ECO:0000313" key="11">
    <source>
        <dbReference type="Proteomes" id="UP000193648"/>
    </source>
</evidence>
<name>A0A1Y2GM02_9FUNG</name>
<dbReference type="STRING" id="64571.A0A1Y2GM02"/>
<dbReference type="GO" id="GO:0005669">
    <property type="term" value="C:transcription factor TFIID complex"/>
    <property type="evidence" value="ECO:0007669"/>
    <property type="project" value="InterPro"/>
</dbReference>
<comment type="caution">
    <text evidence="10">The sequence shown here is derived from an EMBL/GenBank/DDBJ whole genome shotgun (WGS) entry which is preliminary data.</text>
</comment>
<evidence type="ECO:0000256" key="8">
    <source>
        <dbReference type="SAM" id="MobiDB-lite"/>
    </source>
</evidence>
<dbReference type="InterPro" id="IPR019473">
    <property type="entry name" value="TFIID_su8_C"/>
</dbReference>
<dbReference type="OrthoDB" id="2193813at2759"/>
<gene>
    <name evidence="10" type="ORF">BCR41DRAFT_82173</name>
</gene>
<dbReference type="InterPro" id="IPR009072">
    <property type="entry name" value="Histone-fold"/>
</dbReference>
<dbReference type="Gene3D" id="1.10.20.10">
    <property type="entry name" value="Histone, subunit A"/>
    <property type="match status" value="1"/>
</dbReference>
<dbReference type="RefSeq" id="XP_021881136.1">
    <property type="nucleotide sequence ID" value="XM_022031034.1"/>
</dbReference>
<protein>
    <recommendedName>
        <fullName evidence="3">Transcription initiation factor TFIID subunit 8</fullName>
    </recommendedName>
</protein>
<proteinExistence type="inferred from homology"/>
<feature type="region of interest" description="Disordered" evidence="8">
    <location>
        <begin position="78"/>
        <end position="138"/>
    </location>
</feature>
<dbReference type="Proteomes" id="UP000193648">
    <property type="component" value="Unassembled WGS sequence"/>
</dbReference>
<dbReference type="GO" id="GO:0046982">
    <property type="term" value="F:protein heterodimerization activity"/>
    <property type="evidence" value="ECO:0007669"/>
    <property type="project" value="InterPro"/>
</dbReference>
<evidence type="ECO:0000259" key="9">
    <source>
        <dbReference type="Pfam" id="PF10406"/>
    </source>
</evidence>
<evidence type="ECO:0000256" key="7">
    <source>
        <dbReference type="SAM" id="Coils"/>
    </source>
</evidence>
<accession>A0A1Y2GM02</accession>
<evidence type="ECO:0000256" key="1">
    <source>
        <dbReference type="ARBA" id="ARBA00004123"/>
    </source>
</evidence>
<evidence type="ECO:0000256" key="5">
    <source>
        <dbReference type="ARBA" id="ARBA00023163"/>
    </source>
</evidence>
<reference evidence="10 11" key="1">
    <citation type="submission" date="2016-07" db="EMBL/GenBank/DDBJ databases">
        <title>Pervasive Adenine N6-methylation of Active Genes in Fungi.</title>
        <authorList>
            <consortium name="DOE Joint Genome Institute"/>
            <person name="Mondo S.J."/>
            <person name="Dannebaum R.O."/>
            <person name="Kuo R.C."/>
            <person name="Labutti K."/>
            <person name="Haridas S."/>
            <person name="Kuo A."/>
            <person name="Salamov A."/>
            <person name="Ahrendt S.R."/>
            <person name="Lipzen A."/>
            <person name="Sullivan W."/>
            <person name="Andreopoulos W.B."/>
            <person name="Clum A."/>
            <person name="Lindquist E."/>
            <person name="Daum C."/>
            <person name="Ramamoorthy G.K."/>
            <person name="Gryganskyi A."/>
            <person name="Culley D."/>
            <person name="Magnuson J.K."/>
            <person name="James T.Y."/>
            <person name="O'Malley M.A."/>
            <person name="Stajich J.E."/>
            <person name="Spatafora J.W."/>
            <person name="Visel A."/>
            <person name="Grigoriev I.V."/>
        </authorList>
    </citation>
    <scope>NUCLEOTIDE SEQUENCE [LARGE SCALE GENOMIC DNA]</scope>
    <source>
        <strain evidence="10 11">NRRL 3116</strain>
    </source>
</reference>
<dbReference type="PANTHER" id="PTHR46469:SF1">
    <property type="entry name" value="TRANSCRIPTION INITIATION FACTOR TFIID SUBUNIT 8"/>
    <property type="match status" value="1"/>
</dbReference>
<keyword evidence="11" id="KW-1185">Reference proteome</keyword>
<evidence type="ECO:0000313" key="10">
    <source>
        <dbReference type="EMBL" id="ORZ15004.1"/>
    </source>
</evidence>
<keyword evidence="4" id="KW-0805">Transcription regulation</keyword>
<comment type="subcellular location">
    <subcellularLocation>
        <location evidence="1">Nucleus</location>
    </subcellularLocation>
</comment>
<dbReference type="InParanoid" id="A0A1Y2GM02"/>
<feature type="coiled-coil region" evidence="7">
    <location>
        <begin position="361"/>
        <end position="392"/>
    </location>
</feature>
<dbReference type="Pfam" id="PF10406">
    <property type="entry name" value="TAF8_C"/>
    <property type="match status" value="1"/>
</dbReference>
<evidence type="ECO:0000256" key="3">
    <source>
        <dbReference type="ARBA" id="ARBA00017307"/>
    </source>
</evidence>
<feature type="domain" description="Transcription factor TFIID subunit 8 C-terminal" evidence="9">
    <location>
        <begin position="161"/>
        <end position="208"/>
    </location>
</feature>
<feature type="region of interest" description="Disordered" evidence="8">
    <location>
        <begin position="393"/>
        <end position="416"/>
    </location>
</feature>
<evidence type="ECO:0000256" key="4">
    <source>
        <dbReference type="ARBA" id="ARBA00023015"/>
    </source>
</evidence>
<feature type="compositionally biased region" description="Polar residues" evidence="8">
    <location>
        <begin position="272"/>
        <end position="283"/>
    </location>
</feature>
<feature type="compositionally biased region" description="Acidic residues" evidence="8">
    <location>
        <begin position="78"/>
        <end position="88"/>
    </location>
</feature>
<keyword evidence="5" id="KW-0804">Transcription</keyword>
<dbReference type="GeneID" id="33572875"/>
<dbReference type="InterPro" id="IPR037818">
    <property type="entry name" value="TAF8"/>
</dbReference>
<sequence length="416" mass="45297">MYMIAHSFAELAGRTRPNIHDLQQAFTDMNLHPASLESYVKKASQSKIPLLRGPLKETIPKVQKKKEQKTVLLDSDIEDNSDSEDEEPQQQQQQQPLTTAAGPTTTSTSTPTSTANIPVATTASTTTTSTPTSTAVPTASVATITPTIPIPKIKVTPRTIVPDHLPPFPSKHSYKQTPVFVKRPTDPQKIRELNAEQSRLVESNLKRLMAAENKVGMTAAAHKDASAAAADLLMVKEEQVDTTTEEAVNRRVLTKLEALPVVNYEFTKRQQQLNASNRQSSQRHQAELQGLQSSGHHHQRAEPLSSLAGYVHGVNSVGPVRGNTQLDGSGTAIGVIGAGASSIGVGTVASSSANNSAVALKTEWRKERRRMRREQQNAIEELEQNLHSNKRLRQESGHGHTTASHLKLVSMDVDPQ</sequence>
<dbReference type="EMBL" id="MCFF01000020">
    <property type="protein sequence ID" value="ORZ15004.1"/>
    <property type="molecule type" value="Genomic_DNA"/>
</dbReference>
<feature type="compositionally biased region" description="Low complexity" evidence="8">
    <location>
        <begin position="89"/>
        <end position="138"/>
    </location>
</feature>
<dbReference type="PANTHER" id="PTHR46469">
    <property type="entry name" value="TRANSCRIPTION INITIATION FACTOR TFIID SUBUNIT 8"/>
    <property type="match status" value="1"/>
</dbReference>
<evidence type="ECO:0000256" key="6">
    <source>
        <dbReference type="ARBA" id="ARBA00023242"/>
    </source>
</evidence>
<keyword evidence="7" id="KW-0175">Coiled coil</keyword>
<evidence type="ECO:0000256" key="2">
    <source>
        <dbReference type="ARBA" id="ARBA00008767"/>
    </source>
</evidence>
<dbReference type="GO" id="GO:0006367">
    <property type="term" value="P:transcription initiation at RNA polymerase II promoter"/>
    <property type="evidence" value="ECO:0007669"/>
    <property type="project" value="TreeGrafter"/>
</dbReference>
<dbReference type="CDD" id="cd08049">
    <property type="entry name" value="TAF8"/>
    <property type="match status" value="1"/>
</dbReference>